<reference evidence="1 2" key="1">
    <citation type="submission" date="2016-11" db="EMBL/GenBank/DDBJ databases">
        <authorList>
            <person name="Jaros S."/>
            <person name="Januszkiewicz K."/>
            <person name="Wedrychowicz H."/>
        </authorList>
    </citation>
    <scope>NUCLEOTIDE SEQUENCE [LARGE SCALE GENOMIC DNA]</scope>
    <source>
        <strain evidence="1 2">CGMCC 1.6102</strain>
    </source>
</reference>
<name>A0A1M7PYP9_9BACT</name>
<dbReference type="Proteomes" id="UP000184513">
    <property type="component" value="Unassembled WGS sequence"/>
</dbReference>
<gene>
    <name evidence="1" type="ORF">SAMN04488057_11233</name>
</gene>
<evidence type="ECO:0000313" key="1">
    <source>
        <dbReference type="EMBL" id="SHN22927.1"/>
    </source>
</evidence>
<dbReference type="EMBL" id="FRCY01000012">
    <property type="protein sequence ID" value="SHN22927.1"/>
    <property type="molecule type" value="Genomic_DNA"/>
</dbReference>
<proteinExistence type="predicted"/>
<dbReference type="STRING" id="388280.SAMN04488057_11233"/>
<dbReference type="RefSeq" id="WP_073096087.1">
    <property type="nucleotide sequence ID" value="NZ_FRCY01000012.1"/>
</dbReference>
<protein>
    <submittedName>
        <fullName evidence="1">Uncharacterized protein</fullName>
    </submittedName>
</protein>
<dbReference type="AlphaFoldDB" id="A0A1M7PYP9"/>
<evidence type="ECO:0000313" key="2">
    <source>
        <dbReference type="Proteomes" id="UP000184513"/>
    </source>
</evidence>
<sequence length="100" mass="11554">MAPLLKIKSLAYYILSSYGFAQQRRRGPTVKKKLLWSFLGRGQLAGPVPTTRNEKARQNAWLLNAEEEGFEPNNTILPKGIINAIYTYIWTYYILVKDKF</sequence>
<organism evidence="1 2">
    <name type="scientific">Cyclobacterium lianum</name>
    <dbReference type="NCBI Taxonomy" id="388280"/>
    <lineage>
        <taxon>Bacteria</taxon>
        <taxon>Pseudomonadati</taxon>
        <taxon>Bacteroidota</taxon>
        <taxon>Cytophagia</taxon>
        <taxon>Cytophagales</taxon>
        <taxon>Cyclobacteriaceae</taxon>
        <taxon>Cyclobacterium</taxon>
    </lineage>
</organism>
<accession>A0A1M7PYP9</accession>
<keyword evidence="2" id="KW-1185">Reference proteome</keyword>